<gene>
    <name evidence="2" type="ORF">EVAR_11637_1</name>
</gene>
<comment type="caution">
    <text evidence="2">The sequence shown here is derived from an EMBL/GenBank/DDBJ whole genome shotgun (WGS) entry which is preliminary data.</text>
</comment>
<sequence>MAHLEPQKKKPPKLAVNQRTNELHCDAGEHDEQVYDVVRVESHQKPPSPPPRRRRSAAVRNLRGTEAIDVKRNITESHRFDRTIRPTCMPCHKRWGVAISPVILRAGPHVAVYIVNSLCRPLSRRCLEGLNQCILSMCWNRICGEVRKGLIDGKVGRWREGSATVTATHWMKCYNGGCNFTPVLRANVAPHRPSRHITVLPPTVWKLLLLL</sequence>
<dbReference type="Proteomes" id="UP000299102">
    <property type="component" value="Unassembled WGS sequence"/>
</dbReference>
<dbReference type="AlphaFoldDB" id="A0A4C1WXU2"/>
<feature type="region of interest" description="Disordered" evidence="1">
    <location>
        <begin position="39"/>
        <end position="58"/>
    </location>
</feature>
<organism evidence="2 3">
    <name type="scientific">Eumeta variegata</name>
    <name type="common">Bagworm moth</name>
    <name type="synonym">Eumeta japonica</name>
    <dbReference type="NCBI Taxonomy" id="151549"/>
    <lineage>
        <taxon>Eukaryota</taxon>
        <taxon>Metazoa</taxon>
        <taxon>Ecdysozoa</taxon>
        <taxon>Arthropoda</taxon>
        <taxon>Hexapoda</taxon>
        <taxon>Insecta</taxon>
        <taxon>Pterygota</taxon>
        <taxon>Neoptera</taxon>
        <taxon>Endopterygota</taxon>
        <taxon>Lepidoptera</taxon>
        <taxon>Glossata</taxon>
        <taxon>Ditrysia</taxon>
        <taxon>Tineoidea</taxon>
        <taxon>Psychidae</taxon>
        <taxon>Oiketicinae</taxon>
        <taxon>Eumeta</taxon>
    </lineage>
</organism>
<feature type="region of interest" description="Disordered" evidence="1">
    <location>
        <begin position="1"/>
        <end position="28"/>
    </location>
</feature>
<accession>A0A4C1WXU2</accession>
<dbReference type="EMBL" id="BGZK01000656">
    <property type="protein sequence ID" value="GBP54884.1"/>
    <property type="molecule type" value="Genomic_DNA"/>
</dbReference>
<name>A0A4C1WXU2_EUMVA</name>
<protein>
    <submittedName>
        <fullName evidence="2">Uncharacterized protein</fullName>
    </submittedName>
</protein>
<keyword evidence="3" id="KW-1185">Reference proteome</keyword>
<proteinExistence type="predicted"/>
<evidence type="ECO:0000256" key="1">
    <source>
        <dbReference type="SAM" id="MobiDB-lite"/>
    </source>
</evidence>
<evidence type="ECO:0000313" key="2">
    <source>
        <dbReference type="EMBL" id="GBP54884.1"/>
    </source>
</evidence>
<evidence type="ECO:0000313" key="3">
    <source>
        <dbReference type="Proteomes" id="UP000299102"/>
    </source>
</evidence>
<reference evidence="2 3" key="1">
    <citation type="journal article" date="2019" name="Commun. Biol.">
        <title>The bagworm genome reveals a unique fibroin gene that provides high tensile strength.</title>
        <authorList>
            <person name="Kono N."/>
            <person name="Nakamura H."/>
            <person name="Ohtoshi R."/>
            <person name="Tomita M."/>
            <person name="Numata K."/>
            <person name="Arakawa K."/>
        </authorList>
    </citation>
    <scope>NUCLEOTIDE SEQUENCE [LARGE SCALE GENOMIC DNA]</scope>
</reference>